<proteinExistence type="predicted"/>
<evidence type="ECO:0000313" key="2">
    <source>
        <dbReference type="EMBL" id="ODN41875.1"/>
    </source>
</evidence>
<keyword evidence="3" id="KW-1185">Reference proteome</keyword>
<keyword evidence="1" id="KW-1133">Transmembrane helix</keyword>
<feature type="transmembrane region" description="Helical" evidence="1">
    <location>
        <begin position="38"/>
        <end position="59"/>
    </location>
</feature>
<dbReference type="Proteomes" id="UP000094329">
    <property type="component" value="Unassembled WGS sequence"/>
</dbReference>
<reference evidence="2 3" key="1">
    <citation type="submission" date="2016-08" db="EMBL/GenBank/DDBJ databases">
        <title>Draft genome sequence of Candidatus Piscirickettsia litoralis, from seawater.</title>
        <authorList>
            <person name="Wan X."/>
            <person name="Lee A.J."/>
            <person name="Hou S."/>
            <person name="Donachie S.P."/>
        </authorList>
    </citation>
    <scope>NUCLEOTIDE SEQUENCE [LARGE SCALE GENOMIC DNA]</scope>
    <source>
        <strain evidence="2 3">Y2</strain>
    </source>
</reference>
<feature type="transmembrane region" description="Helical" evidence="1">
    <location>
        <begin position="402"/>
        <end position="423"/>
    </location>
</feature>
<feature type="transmembrane region" description="Helical" evidence="1">
    <location>
        <begin position="378"/>
        <end position="396"/>
    </location>
</feature>
<feature type="transmembrane region" description="Helical" evidence="1">
    <location>
        <begin position="230"/>
        <end position="248"/>
    </location>
</feature>
<feature type="transmembrane region" description="Helical" evidence="1">
    <location>
        <begin position="80"/>
        <end position="107"/>
    </location>
</feature>
<feature type="transmembrane region" description="Helical" evidence="1">
    <location>
        <begin position="127"/>
        <end position="153"/>
    </location>
</feature>
<evidence type="ECO:0000256" key="1">
    <source>
        <dbReference type="SAM" id="Phobius"/>
    </source>
</evidence>
<accession>A0ABX3A350</accession>
<feature type="transmembrane region" description="Helical" evidence="1">
    <location>
        <begin position="174"/>
        <end position="191"/>
    </location>
</feature>
<dbReference type="Pfam" id="PF02667">
    <property type="entry name" value="SCFA_trans"/>
    <property type="match status" value="1"/>
</dbReference>
<gene>
    <name evidence="2" type="ORF">BGC07_01460</name>
</gene>
<keyword evidence="1" id="KW-0812">Transmembrane</keyword>
<comment type="caution">
    <text evidence="2">The sequence shown here is derived from an EMBL/GenBank/DDBJ whole genome shotgun (WGS) entry which is preliminary data.</text>
</comment>
<feature type="transmembrane region" description="Helical" evidence="1">
    <location>
        <begin position="255"/>
        <end position="274"/>
    </location>
</feature>
<evidence type="ECO:0000313" key="3">
    <source>
        <dbReference type="Proteomes" id="UP000094329"/>
    </source>
</evidence>
<feature type="transmembrane region" description="Helical" evidence="1">
    <location>
        <begin position="294"/>
        <end position="318"/>
    </location>
</feature>
<name>A0ABX3A350_9GAMM</name>
<keyword evidence="1" id="KW-0472">Membrane</keyword>
<organism evidence="2 3">
    <name type="scientific">Piscirickettsia litoralis</name>
    <dbReference type="NCBI Taxonomy" id="1891921"/>
    <lineage>
        <taxon>Bacteria</taxon>
        <taxon>Pseudomonadati</taxon>
        <taxon>Pseudomonadota</taxon>
        <taxon>Gammaproteobacteria</taxon>
        <taxon>Thiotrichales</taxon>
        <taxon>Piscirickettsiaceae</taxon>
        <taxon>Piscirickettsia</taxon>
    </lineage>
</organism>
<protein>
    <submittedName>
        <fullName evidence="2">Short-chain fatty acid transporter</fullName>
    </submittedName>
</protein>
<dbReference type="PANTHER" id="PTHR41983">
    <property type="entry name" value="SHORT-CHAIN FATTY ACID TRANSPORTER-RELATED"/>
    <property type="match status" value="1"/>
</dbReference>
<dbReference type="InterPro" id="IPR006160">
    <property type="entry name" value="SCFA_transpt_AtoE"/>
</dbReference>
<sequence length="424" mass="46073">MPDSFVFAAILTLLALVLGVLIEHQSVATMLNFWGDSFWSLLAFGMQMVLILATGYALAESKYVNRALLLIKYIKTPGQGIIFTTFISSIACWLNWGFGLVVGALIAREVSKKVKEANFALLVASAYTGFLVWHAGLSGSIPLIIATHTTGLLSGLTQGKVIPLTETIFSYENYIPVLILIGTLPILNWLMNLKSTDNKINKAATEEDAPSQLRVSEVRTPAEKLENSRILSTLIVLMFAGYIINYFLSGKSININMVNMLFMGLGLLAYGRLIDYVDALKRSILVCSGVVLQFPFYAGIMGMLTHSGLAASISNLFVHISTAKTFPLLTFYSSALTNIFVPSGGGHWVIQGPYIMPAAHALGVAPAKAAMAIAWGEAWANMIQPFWAIPLLAIAGLKIRDIMGYCVVALIWSGIVLSLCIYFL</sequence>
<dbReference type="EMBL" id="MDTU01000001">
    <property type="protein sequence ID" value="ODN41875.1"/>
    <property type="molecule type" value="Genomic_DNA"/>
</dbReference>
<dbReference type="PANTHER" id="PTHR41983:SF2">
    <property type="entry name" value="SHORT-CHAIN FATTY ACID TRANSPORTER-RELATED"/>
    <property type="match status" value="1"/>
</dbReference>